<evidence type="ECO:0000313" key="2">
    <source>
        <dbReference type="EMBL" id="KAK3894114.1"/>
    </source>
</evidence>
<dbReference type="InterPro" id="IPR049163">
    <property type="entry name" value="Pif1-like_2B_dom"/>
</dbReference>
<evidence type="ECO:0000313" key="3">
    <source>
        <dbReference type="Proteomes" id="UP001286313"/>
    </source>
</evidence>
<dbReference type="PANTHER" id="PTHR10492">
    <property type="match status" value="1"/>
</dbReference>
<sequence>MRVRHSKSGEVQQFADYLLSVGEGREKDEDECITLPDDMLLPIDSTINDLCSFIYPASSAVSADISDISHLAGRGILAPLNKDVEEINKHMVQKLLGEERVYTSVDTVTNPDIAAQYQLEDHHCHRLSGFPDHVLRLKLGAHVNVIRNLYPSMICNGTKLLIIRLNSNSIQGKTIEGRYAGEIYYIPRIVFITQDDSHGVPFKQLQFPLRLAYEFTINKSQGNTLDIVGGCLRNPVFTHDQLYILLSRATSRSNIKVLTTRNNTTRNVVYEEVFHMRKRNQSSDFINVIWLLTSAVLPMSWTGKNARQAEFISSMVQLQLCPISSMVSRW</sequence>
<keyword evidence="3" id="KW-1185">Reference proteome</keyword>
<proteinExistence type="predicted"/>
<dbReference type="Pfam" id="PF21530">
    <property type="entry name" value="Pif1_2B_dom"/>
    <property type="match status" value="1"/>
</dbReference>
<comment type="caution">
    <text evidence="2">The sequence shown here is derived from an EMBL/GenBank/DDBJ whole genome shotgun (WGS) entry which is preliminary data.</text>
</comment>
<feature type="domain" description="DNA helicase Pif1-like 2B" evidence="1">
    <location>
        <begin position="127"/>
        <end position="165"/>
    </location>
</feature>
<accession>A0AAE1L2J5</accession>
<dbReference type="Proteomes" id="UP001286313">
    <property type="component" value="Unassembled WGS sequence"/>
</dbReference>
<organism evidence="2 3">
    <name type="scientific">Petrolisthes cinctipes</name>
    <name type="common">Flat porcelain crab</name>
    <dbReference type="NCBI Taxonomy" id="88211"/>
    <lineage>
        <taxon>Eukaryota</taxon>
        <taxon>Metazoa</taxon>
        <taxon>Ecdysozoa</taxon>
        <taxon>Arthropoda</taxon>
        <taxon>Crustacea</taxon>
        <taxon>Multicrustacea</taxon>
        <taxon>Malacostraca</taxon>
        <taxon>Eumalacostraca</taxon>
        <taxon>Eucarida</taxon>
        <taxon>Decapoda</taxon>
        <taxon>Pleocyemata</taxon>
        <taxon>Anomura</taxon>
        <taxon>Galatheoidea</taxon>
        <taxon>Porcellanidae</taxon>
        <taxon>Petrolisthes</taxon>
    </lineage>
</organism>
<gene>
    <name evidence="2" type="ORF">Pcinc_002132</name>
</gene>
<name>A0AAE1L2J5_PETCI</name>
<dbReference type="InterPro" id="IPR027417">
    <property type="entry name" value="P-loop_NTPase"/>
</dbReference>
<dbReference type="AlphaFoldDB" id="A0AAE1L2J5"/>
<dbReference type="EMBL" id="JAWQEG010000143">
    <property type="protein sequence ID" value="KAK3894114.1"/>
    <property type="molecule type" value="Genomic_DNA"/>
</dbReference>
<evidence type="ECO:0000259" key="1">
    <source>
        <dbReference type="Pfam" id="PF21530"/>
    </source>
</evidence>
<protein>
    <recommendedName>
        <fullName evidence="1">DNA helicase Pif1-like 2B domain-containing protein</fullName>
    </recommendedName>
</protein>
<dbReference type="SUPFAM" id="SSF52540">
    <property type="entry name" value="P-loop containing nucleoside triphosphate hydrolases"/>
    <property type="match status" value="1"/>
</dbReference>
<dbReference type="PANTHER" id="PTHR10492:SF95">
    <property type="entry name" value="HELITRON HELICASE-LIKE DOMAIN-CONTAINING PROTEIN"/>
    <property type="match status" value="1"/>
</dbReference>
<reference evidence="2" key="1">
    <citation type="submission" date="2023-10" db="EMBL/GenBank/DDBJ databases">
        <title>Genome assemblies of two species of porcelain crab, Petrolisthes cinctipes and Petrolisthes manimaculis (Anomura: Porcellanidae).</title>
        <authorList>
            <person name="Angst P."/>
        </authorList>
    </citation>
    <scope>NUCLEOTIDE SEQUENCE</scope>
    <source>
        <strain evidence="2">PB745_01</strain>
        <tissue evidence="2">Gill</tissue>
    </source>
</reference>